<reference evidence="3" key="1">
    <citation type="journal article" date="2019" name="Int. J. Syst. Evol. Microbiol.">
        <title>The Global Catalogue of Microorganisms (GCM) 10K type strain sequencing project: providing services to taxonomists for standard genome sequencing and annotation.</title>
        <authorList>
            <consortium name="The Broad Institute Genomics Platform"/>
            <consortium name="The Broad Institute Genome Sequencing Center for Infectious Disease"/>
            <person name="Wu L."/>
            <person name="Ma J."/>
        </authorList>
    </citation>
    <scope>NUCLEOTIDE SEQUENCE [LARGE SCALE GENOMIC DNA]</scope>
    <source>
        <strain evidence="3">CGMCC 1.10759</strain>
    </source>
</reference>
<protein>
    <submittedName>
        <fullName evidence="2">Uncharacterized protein</fullName>
    </submittedName>
</protein>
<keyword evidence="1" id="KW-0472">Membrane</keyword>
<accession>A0ABV8T446</accession>
<dbReference type="RefSeq" id="WP_380604675.1">
    <property type="nucleotide sequence ID" value="NZ_JBHSDU010000015.1"/>
</dbReference>
<keyword evidence="1" id="KW-0812">Transmembrane</keyword>
<sequence length="68" mass="7215">MSAKERVDVWTAPIVLGALTAVGLISALVSDDAGDVLAWLTLGVPVAVVLWYVPRRQPKSAVSRNDSI</sequence>
<organism evidence="2 3">
    <name type="scientific">Steroidobacter flavus</name>
    <dbReference type="NCBI Taxonomy" id="1842136"/>
    <lineage>
        <taxon>Bacteria</taxon>
        <taxon>Pseudomonadati</taxon>
        <taxon>Pseudomonadota</taxon>
        <taxon>Gammaproteobacteria</taxon>
        <taxon>Steroidobacterales</taxon>
        <taxon>Steroidobacteraceae</taxon>
        <taxon>Steroidobacter</taxon>
    </lineage>
</organism>
<name>A0ABV8T446_9GAMM</name>
<comment type="caution">
    <text evidence="2">The sequence shown here is derived from an EMBL/GenBank/DDBJ whole genome shotgun (WGS) entry which is preliminary data.</text>
</comment>
<dbReference type="EMBL" id="JBHSDU010000015">
    <property type="protein sequence ID" value="MFC4313920.1"/>
    <property type="molecule type" value="Genomic_DNA"/>
</dbReference>
<feature type="transmembrane region" description="Helical" evidence="1">
    <location>
        <begin position="7"/>
        <end position="30"/>
    </location>
</feature>
<feature type="transmembrane region" description="Helical" evidence="1">
    <location>
        <begin position="36"/>
        <end position="54"/>
    </location>
</feature>
<evidence type="ECO:0000256" key="1">
    <source>
        <dbReference type="SAM" id="Phobius"/>
    </source>
</evidence>
<dbReference type="Proteomes" id="UP001595904">
    <property type="component" value="Unassembled WGS sequence"/>
</dbReference>
<keyword evidence="3" id="KW-1185">Reference proteome</keyword>
<proteinExistence type="predicted"/>
<evidence type="ECO:0000313" key="3">
    <source>
        <dbReference type="Proteomes" id="UP001595904"/>
    </source>
</evidence>
<evidence type="ECO:0000313" key="2">
    <source>
        <dbReference type="EMBL" id="MFC4313920.1"/>
    </source>
</evidence>
<gene>
    <name evidence="2" type="ORF">ACFPN2_32905</name>
</gene>
<keyword evidence="1" id="KW-1133">Transmembrane helix</keyword>